<dbReference type="Pfam" id="PF08161">
    <property type="entry name" value="RRP12_HEAT"/>
    <property type="match status" value="1"/>
</dbReference>
<sequence length="1164" mass="127364">MKSMSEGDQQLQESEKDDAEAVALTDATDICAQLMERYAKSSAPQHRHLLASAVAMRSILHSESLPLTPAAYFAAAISAIDNASASDTLDPTVLSALLSFLAITLPLVPHGGISAPNASEAAGVLVVLLGMKNLTVSTVRAAVKCLGILLGFCNLEDWASVELGFDTLLKFSVDRRPKVRRCAQESLITFLNSLKHSAIKKEASNLVFSLLKSCMPSAVKLSTVTPVDGPEEDKQSHGQHLDVLHRLNVIILAIPLLSKKVRFKMLKELIKLVNPQFSIVTAHSFKAMELILKSSKTGVPALEVESIIVAIGSYLSSGDKNPLDTVLSAITLLKCAMDAGGSSVAKKNLPVVCGYMAGLLTSDVSKALHASSVVKELIQDYVDQECLIALIDKDSHLEDCNLENIEVQAIKSTCAIFEDVLDSCDGDLGKYILDVISALFLKLGTTSIIYMKHILLKLADLMNIAGNVSNIDNLQNCIGSAVTAMGPEKILTLIPISINPSDSTVQNMWLIPVLHSHVVGASLDYYLEYIVPLAKSFQDQSCKVKKIAACKNLQTCARNLWKLLPAFCRHPSDMHRRIGMLSELLITLLKEDSFMHEDIAAALQVLVNQNAVVPNCNDVSVYSKKMQSKNMKALVSCSTNLLQALAELFVDSLPTKRSHLKDAIGCLASIMDSRVTKKVFVSLLERFQFLNTKDEFEEPEANADESAQNAEGKSRTREIDLQRCVVLELASAIVRGADEDLIDLIYKFGSLGSDHHEVYQTLSRILEEHAWFASSRFPELVDMLIDLQPPVDTSSQRSRFACFHILLVYSLKVSSAEESNKAFLMLNEIIIALKSAEEGSRKAAYDILHCISCSLKDLSHTNSDAHQKFVAMILGYLSGASPHVKSGAISALSVLVYDDADICLSIPDLVPSLLSLLRGKAIEVIKAALGFVKVLVSSLQAKHLQSITSDILTAALPWSSVSRHHFRSKVTVILEILIRKCGYAAIEGFTPDNYKGFIKPLGEKRHNKTSFKDVGDANTDVADLSTNRARDKQQDGLDSLPKKSESGHHRKRKWEKPSGFIRSKTDNTSAEDGGRFKMRKRAATSNSKTSSMVDGTGDGCRTKFSRRGDPRKDGKRGIKHGNRHQKERFGEGKQPFSQVRSSTLHKPLHCLFGSPACSSVFRKM</sequence>
<dbReference type="PANTHER" id="PTHR48412">
    <property type="entry name" value="ARM REPEAT SUPERFAMILY PROTEIN"/>
    <property type="match status" value="1"/>
</dbReference>
<dbReference type="SUPFAM" id="SSF48371">
    <property type="entry name" value="ARM repeat"/>
    <property type="match status" value="2"/>
</dbReference>
<evidence type="ECO:0000313" key="5">
    <source>
        <dbReference type="EMBL" id="KAA0053835.1"/>
    </source>
</evidence>
<dbReference type="STRING" id="1194695.A0A5A7UJH3"/>
<feature type="compositionally biased region" description="Basic and acidic residues" evidence="2">
    <location>
        <begin position="1106"/>
        <end position="1116"/>
    </location>
</feature>
<feature type="compositionally biased region" description="Basic residues" evidence="2">
    <location>
        <begin position="1117"/>
        <end position="1126"/>
    </location>
</feature>
<dbReference type="PANTHER" id="PTHR48412:SF1">
    <property type="entry name" value="ARM REPEAT SUPERFAMILY PROTEIN"/>
    <property type="match status" value="1"/>
</dbReference>
<dbReference type="Gene3D" id="1.25.10.10">
    <property type="entry name" value="Leucine-rich Repeat Variant"/>
    <property type="match status" value="1"/>
</dbReference>
<protein>
    <submittedName>
        <fullName evidence="5">RRP12-like protein</fullName>
    </submittedName>
</protein>
<dbReference type="Pfam" id="PF25772">
    <property type="entry name" value="HEAT_RRP12_N"/>
    <property type="match status" value="1"/>
</dbReference>
<evidence type="ECO:0000259" key="3">
    <source>
        <dbReference type="Pfam" id="PF08161"/>
    </source>
</evidence>
<evidence type="ECO:0000256" key="1">
    <source>
        <dbReference type="ARBA" id="ARBA00007690"/>
    </source>
</evidence>
<dbReference type="InterPro" id="IPR016024">
    <property type="entry name" value="ARM-type_fold"/>
</dbReference>
<dbReference type="EMBL" id="SSTE01009109">
    <property type="protein sequence ID" value="KAA0053835.1"/>
    <property type="molecule type" value="Genomic_DNA"/>
</dbReference>
<feature type="domain" description="RRP12 HEAT" evidence="3">
    <location>
        <begin position="369"/>
        <end position="650"/>
    </location>
</feature>
<dbReference type="InterPro" id="IPR011989">
    <property type="entry name" value="ARM-like"/>
</dbReference>
<feature type="compositionally biased region" description="Polar residues" evidence="2">
    <location>
        <begin position="1083"/>
        <end position="1093"/>
    </location>
</feature>
<reference evidence="5 6" key="1">
    <citation type="submission" date="2019-08" db="EMBL/GenBank/DDBJ databases">
        <title>Draft genome sequences of two oriental melons (Cucumis melo L. var makuwa).</title>
        <authorList>
            <person name="Kwon S.-Y."/>
        </authorList>
    </citation>
    <scope>NUCLEOTIDE SEQUENCE [LARGE SCALE GENOMIC DNA]</scope>
    <source>
        <strain evidence="6">cv. SW 3</strain>
        <tissue evidence="5">Leaf</tissue>
    </source>
</reference>
<feature type="region of interest" description="Disordered" evidence="2">
    <location>
        <begin position="1008"/>
        <end position="1140"/>
    </location>
</feature>
<feature type="compositionally biased region" description="Basic and acidic residues" evidence="2">
    <location>
        <begin position="1028"/>
        <end position="1047"/>
    </location>
</feature>
<name>A0A5A7UJH3_CUCMM</name>
<dbReference type="InterPro" id="IPR057860">
    <property type="entry name" value="HEAT_RRP12_N"/>
</dbReference>
<gene>
    <name evidence="5" type="ORF">E6C27_scaffold135G002250</name>
</gene>
<proteinExistence type="inferred from homology"/>
<feature type="domain" description="RRP12 N-terminal HEAT" evidence="4">
    <location>
        <begin position="18"/>
        <end position="298"/>
    </location>
</feature>
<dbReference type="OrthoDB" id="2192888at2759"/>
<dbReference type="Proteomes" id="UP000321393">
    <property type="component" value="Unassembled WGS sequence"/>
</dbReference>
<evidence type="ECO:0000313" key="6">
    <source>
        <dbReference type="Proteomes" id="UP000321393"/>
    </source>
</evidence>
<organism evidence="5 6">
    <name type="scientific">Cucumis melo var. makuwa</name>
    <name type="common">Oriental melon</name>
    <dbReference type="NCBI Taxonomy" id="1194695"/>
    <lineage>
        <taxon>Eukaryota</taxon>
        <taxon>Viridiplantae</taxon>
        <taxon>Streptophyta</taxon>
        <taxon>Embryophyta</taxon>
        <taxon>Tracheophyta</taxon>
        <taxon>Spermatophyta</taxon>
        <taxon>Magnoliopsida</taxon>
        <taxon>eudicotyledons</taxon>
        <taxon>Gunneridae</taxon>
        <taxon>Pentapetalae</taxon>
        <taxon>rosids</taxon>
        <taxon>fabids</taxon>
        <taxon>Cucurbitales</taxon>
        <taxon>Cucurbitaceae</taxon>
        <taxon>Benincaseae</taxon>
        <taxon>Cucumis</taxon>
    </lineage>
</organism>
<evidence type="ECO:0000256" key="2">
    <source>
        <dbReference type="SAM" id="MobiDB-lite"/>
    </source>
</evidence>
<accession>A0A5A7UJH3</accession>
<comment type="caution">
    <text evidence="5">The sequence shown here is derived from an EMBL/GenBank/DDBJ whole genome shotgun (WGS) entry which is preliminary data.</text>
</comment>
<dbReference type="AlphaFoldDB" id="A0A5A7UJH3"/>
<dbReference type="InterPro" id="IPR012978">
    <property type="entry name" value="HEAT_RRP12"/>
</dbReference>
<evidence type="ECO:0000259" key="4">
    <source>
        <dbReference type="Pfam" id="PF25772"/>
    </source>
</evidence>
<comment type="similarity">
    <text evidence="1">Belongs to the RRP12 family.</text>
</comment>